<sequence>MSQKYNRAGFVLLDAVVGLLLTTSGCWVVSQAQLVMSNRLVIERRRVDQARVAYEKSCVDLGQAMAATHGQ</sequence>
<keyword evidence="3" id="KW-1185">Reference proteome</keyword>
<evidence type="ECO:0000313" key="2">
    <source>
        <dbReference type="EMBL" id="KRN93581.1"/>
    </source>
</evidence>
<gene>
    <name evidence="2" type="ORF">IV55_GL001000</name>
    <name evidence="1" type="ORF">LSI01_15480</name>
</gene>
<evidence type="ECO:0000313" key="4">
    <source>
        <dbReference type="Proteomes" id="UP000321429"/>
    </source>
</evidence>
<dbReference type="PATRIC" id="fig|348151.3.peg.1023"/>
<dbReference type="STRING" id="348151.IV55_GL001000"/>
<accession>A0A0R2L3Y7</accession>
<name>A0A0R2L3Y7_9LACO</name>
<dbReference type="AlphaFoldDB" id="A0A0R2L3Y7"/>
<dbReference type="Proteomes" id="UP000051139">
    <property type="component" value="Unassembled WGS sequence"/>
</dbReference>
<dbReference type="RefSeq" id="WP_057811682.1">
    <property type="nucleotide sequence ID" value="NZ_BJUD01000040.1"/>
</dbReference>
<organism evidence="2 3">
    <name type="scientific">Furfurilactobacillus siliginis</name>
    <dbReference type="NCBI Taxonomy" id="348151"/>
    <lineage>
        <taxon>Bacteria</taxon>
        <taxon>Bacillati</taxon>
        <taxon>Bacillota</taxon>
        <taxon>Bacilli</taxon>
        <taxon>Lactobacillales</taxon>
        <taxon>Lactobacillaceae</taxon>
        <taxon>Furfurilactobacillus</taxon>
    </lineage>
</organism>
<dbReference type="Proteomes" id="UP000321429">
    <property type="component" value="Unassembled WGS sequence"/>
</dbReference>
<evidence type="ECO:0000313" key="3">
    <source>
        <dbReference type="Proteomes" id="UP000051139"/>
    </source>
</evidence>
<reference evidence="1 4" key="2">
    <citation type="submission" date="2019-07" db="EMBL/GenBank/DDBJ databases">
        <title>Whole genome shotgun sequence of Lactobacillus siliginis NBRC 101315.</title>
        <authorList>
            <person name="Hosoyama A."/>
            <person name="Uohara A."/>
            <person name="Ohji S."/>
            <person name="Ichikawa N."/>
        </authorList>
    </citation>
    <scope>NUCLEOTIDE SEQUENCE [LARGE SCALE GENOMIC DNA]</scope>
    <source>
        <strain evidence="1 4">NBRC 101315</strain>
    </source>
</reference>
<reference evidence="2 3" key="1">
    <citation type="journal article" date="2015" name="Genome Announc.">
        <title>Expanding the biotechnology potential of lactobacilli through comparative genomics of 213 strains and associated genera.</title>
        <authorList>
            <person name="Sun Z."/>
            <person name="Harris H.M."/>
            <person name="McCann A."/>
            <person name="Guo C."/>
            <person name="Argimon S."/>
            <person name="Zhang W."/>
            <person name="Yang X."/>
            <person name="Jeffery I.B."/>
            <person name="Cooney J.C."/>
            <person name="Kagawa T.F."/>
            <person name="Liu W."/>
            <person name="Song Y."/>
            <person name="Salvetti E."/>
            <person name="Wrobel A."/>
            <person name="Rasinkangas P."/>
            <person name="Parkhill J."/>
            <person name="Rea M.C."/>
            <person name="O'Sullivan O."/>
            <person name="Ritari J."/>
            <person name="Douillard F.P."/>
            <person name="Paul Ross R."/>
            <person name="Yang R."/>
            <person name="Briner A.E."/>
            <person name="Felis G.E."/>
            <person name="de Vos W.M."/>
            <person name="Barrangou R."/>
            <person name="Klaenhammer T.R."/>
            <person name="Caufield P.W."/>
            <person name="Cui Y."/>
            <person name="Zhang H."/>
            <person name="O'Toole P.W."/>
        </authorList>
    </citation>
    <scope>NUCLEOTIDE SEQUENCE [LARGE SCALE GENOMIC DNA]</scope>
    <source>
        <strain evidence="2 3">DSM 22696</strain>
    </source>
</reference>
<comment type="caution">
    <text evidence="2">The sequence shown here is derived from an EMBL/GenBank/DDBJ whole genome shotgun (WGS) entry which is preliminary data.</text>
</comment>
<dbReference type="EMBL" id="JQCB01000022">
    <property type="protein sequence ID" value="KRN93581.1"/>
    <property type="molecule type" value="Genomic_DNA"/>
</dbReference>
<evidence type="ECO:0000313" key="1">
    <source>
        <dbReference type="EMBL" id="GEK29237.1"/>
    </source>
</evidence>
<dbReference type="PROSITE" id="PS51257">
    <property type="entry name" value="PROKAR_LIPOPROTEIN"/>
    <property type="match status" value="1"/>
</dbReference>
<dbReference type="EMBL" id="BJUD01000040">
    <property type="protein sequence ID" value="GEK29237.1"/>
    <property type="molecule type" value="Genomic_DNA"/>
</dbReference>
<dbReference type="OrthoDB" id="2328071at2"/>
<protein>
    <submittedName>
        <fullName evidence="2">Uncharacterized protein</fullName>
    </submittedName>
</protein>
<proteinExistence type="predicted"/>